<dbReference type="PANTHER" id="PTHR42721:SF3">
    <property type="entry name" value="BETA-D-XYLOSIDASE 5-RELATED"/>
    <property type="match status" value="1"/>
</dbReference>
<reference evidence="6 7" key="1">
    <citation type="journal article" date="2019" name="Int. J. Syst. Evol. Microbiol.">
        <title>The Global Catalogue of Microorganisms (GCM) 10K type strain sequencing project: providing services to taxonomists for standard genome sequencing and annotation.</title>
        <authorList>
            <consortium name="The Broad Institute Genomics Platform"/>
            <consortium name="The Broad Institute Genome Sequencing Center for Infectious Disease"/>
            <person name="Wu L."/>
            <person name="Ma J."/>
        </authorList>
    </citation>
    <scope>NUCLEOTIDE SEQUENCE [LARGE SCALE GENOMIC DNA]</scope>
    <source>
        <strain evidence="6 7">JCM 15478</strain>
    </source>
</reference>
<dbReference type="Pfam" id="PF00933">
    <property type="entry name" value="Glyco_hydro_3"/>
    <property type="match status" value="1"/>
</dbReference>
<accession>A0ABN2X6W7</accession>
<dbReference type="Gene3D" id="2.60.120.260">
    <property type="entry name" value="Galactose-binding domain-like"/>
    <property type="match status" value="1"/>
</dbReference>
<feature type="signal peptide" evidence="4">
    <location>
        <begin position="1"/>
        <end position="32"/>
    </location>
</feature>
<dbReference type="InterPro" id="IPR036881">
    <property type="entry name" value="Glyco_hydro_3_C_sf"/>
</dbReference>
<dbReference type="SUPFAM" id="SSF52279">
    <property type="entry name" value="Beta-D-glucan exohydrolase, C-terminal domain"/>
    <property type="match status" value="1"/>
</dbReference>
<dbReference type="InterPro" id="IPR036962">
    <property type="entry name" value="Glyco_hydro_3_N_sf"/>
</dbReference>
<dbReference type="InterPro" id="IPR006311">
    <property type="entry name" value="TAT_signal"/>
</dbReference>
<dbReference type="InterPro" id="IPR006584">
    <property type="entry name" value="Cellulose-bd_IV"/>
</dbReference>
<gene>
    <name evidence="6" type="ORF">GCM10009801_80100</name>
</gene>
<dbReference type="SUPFAM" id="SSF51445">
    <property type="entry name" value="(Trans)glycosidases"/>
    <property type="match status" value="1"/>
</dbReference>
<dbReference type="PROSITE" id="PS51318">
    <property type="entry name" value="TAT"/>
    <property type="match status" value="1"/>
</dbReference>
<evidence type="ECO:0000256" key="3">
    <source>
        <dbReference type="ARBA" id="ARBA00022801"/>
    </source>
</evidence>
<proteinExistence type="inferred from homology"/>
<evidence type="ECO:0000256" key="4">
    <source>
        <dbReference type="SAM" id="SignalP"/>
    </source>
</evidence>
<protein>
    <submittedName>
        <fullName evidence="6">Glycoside hydrolase family 3 protein</fullName>
    </submittedName>
</protein>
<sequence>MKRQAASESQRLATSRRHALALGLAVPLSAGAAALAGPGTGPAAAAARAARAGHPFRDPLLSVEDRVADLLGRLTREEKISLLHQYQPAIPRLGIRSFRTGGEGLHGVAWLGEATVFPQAVGLASTWNPELIRRVGAAVGDEARGFQHERPEGWSFNLWAPVVNLLRDPRWGRNEEGYAEDPYLTGVISTAYGTGLQGEDPRRLRTAPTLKHYLANNTEKDRVTSDSVLPERVRREYYEAAFRPALTADAVTGVMSAYNLVNGRPATVDPDLGARVREWARKELLNVTDADGPNNLVGLQDYYPTLAEAGAAALKAGIDSFTNDSEDSSKTVKALTTAFDKGLIDESDLDTAVGHLLGIRVRLGEFDPGGGPYGKIDKSVIDSPAHRSLARETAGEAIVLLKNERGTLPLDAEKLTKLAVLGPLADTLYTDWYSGSLPYEVTPRKGIAERLGAAGEVTGGEGVDRIVLRDADSGRYLTAGRGEDGAVLSVTAEDPGRTGQFDVFGWGQGVVTLRSAANRRYVGLDGKVFRNDKKQPDGWFAQQQFVLEKPGRPERPEQQDDDGTRLVRYAGYETLRDDYGPERYLGTGGDDGRTAVLTTKADATRYRVTTVRDGLAEAVEAARDADAAVVVVGSMPHINGREDHDRTSMALAEEQAALVRAVHRANPRTVVVLVTSYPDTVTWEQRHVPALVWTTHAGQETGNALADVLFGDRNPAGRLTQTWYRSEDDLPGLLDYDIITSGRTYLYFRGDPLYAFGHGLSYTAFRYGAPKLPEDTLGREGSVTVSVRVTNTGERDGEEVVQLYTRQLTSRDKQPLQQLRGFQRVPVKAGRSRTVRLTLRAADLAHWDVTRGRWVVESGEYEVRVGASASDIRGRTRLRVRGETIPPRDLSATTRAASFDGYRGVRLVDESKVRGDAVGSDADRSWIVFRDVELGDGVREFTARVAREARGSGTLTVRLGSPKGAVVATAEVPSTGDRYAYRNVSARVRGARGRQDVHLVFSGELRLSSFSLR</sequence>
<evidence type="ECO:0000256" key="1">
    <source>
        <dbReference type="ARBA" id="ARBA00005336"/>
    </source>
</evidence>
<dbReference type="InterPro" id="IPR026891">
    <property type="entry name" value="Fn3-like"/>
</dbReference>
<comment type="similarity">
    <text evidence="1">Belongs to the glycosyl hydrolase 3 family.</text>
</comment>
<keyword evidence="2 4" id="KW-0732">Signal</keyword>
<evidence type="ECO:0000256" key="2">
    <source>
        <dbReference type="ARBA" id="ARBA00022729"/>
    </source>
</evidence>
<organism evidence="6 7">
    <name type="scientific">Streptomyces albiaxialis</name>
    <dbReference type="NCBI Taxonomy" id="329523"/>
    <lineage>
        <taxon>Bacteria</taxon>
        <taxon>Bacillati</taxon>
        <taxon>Actinomycetota</taxon>
        <taxon>Actinomycetes</taxon>
        <taxon>Kitasatosporales</taxon>
        <taxon>Streptomycetaceae</taxon>
        <taxon>Streptomyces</taxon>
    </lineage>
</organism>
<dbReference type="CDD" id="cd04084">
    <property type="entry name" value="CBM6_xylanase-like"/>
    <property type="match status" value="1"/>
</dbReference>
<evidence type="ECO:0000313" key="7">
    <source>
        <dbReference type="Proteomes" id="UP001500016"/>
    </source>
</evidence>
<dbReference type="InterPro" id="IPR002772">
    <property type="entry name" value="Glyco_hydro_3_C"/>
</dbReference>
<keyword evidence="3 6" id="KW-0378">Hydrolase</keyword>
<dbReference type="Pfam" id="PF14310">
    <property type="entry name" value="Fn3-like"/>
    <property type="match status" value="1"/>
</dbReference>
<dbReference type="SUPFAM" id="SSF49785">
    <property type="entry name" value="Galactose-binding domain-like"/>
    <property type="match status" value="1"/>
</dbReference>
<dbReference type="CDD" id="cd23343">
    <property type="entry name" value="beta-trefoil_FSCN_BglX-like"/>
    <property type="match status" value="1"/>
</dbReference>
<dbReference type="InterPro" id="IPR044993">
    <property type="entry name" value="BXL"/>
</dbReference>
<dbReference type="RefSeq" id="WP_344535680.1">
    <property type="nucleotide sequence ID" value="NZ_BAAAPE010000030.1"/>
</dbReference>
<dbReference type="InterPro" id="IPR005084">
    <property type="entry name" value="CBM6"/>
</dbReference>
<dbReference type="Proteomes" id="UP001500016">
    <property type="component" value="Unassembled WGS sequence"/>
</dbReference>
<dbReference type="Gene3D" id="2.60.40.10">
    <property type="entry name" value="Immunoglobulins"/>
    <property type="match status" value="1"/>
</dbReference>
<evidence type="ECO:0000313" key="6">
    <source>
        <dbReference type="EMBL" id="GAA2104460.1"/>
    </source>
</evidence>
<dbReference type="PRINTS" id="PR00133">
    <property type="entry name" value="GLHYDRLASE3"/>
</dbReference>
<keyword evidence="7" id="KW-1185">Reference proteome</keyword>
<dbReference type="Gene3D" id="3.40.50.1700">
    <property type="entry name" value="Glycoside hydrolase family 3 C-terminal domain"/>
    <property type="match status" value="1"/>
</dbReference>
<dbReference type="InterPro" id="IPR008979">
    <property type="entry name" value="Galactose-bd-like_sf"/>
</dbReference>
<dbReference type="SUPFAM" id="SSF50405">
    <property type="entry name" value="Actin-crosslinking proteins"/>
    <property type="match status" value="1"/>
</dbReference>
<dbReference type="EMBL" id="BAAAPE010000030">
    <property type="protein sequence ID" value="GAA2104460.1"/>
    <property type="molecule type" value="Genomic_DNA"/>
</dbReference>
<dbReference type="PANTHER" id="PTHR42721">
    <property type="entry name" value="SUGAR HYDROLASE-RELATED"/>
    <property type="match status" value="1"/>
</dbReference>
<dbReference type="PROSITE" id="PS51175">
    <property type="entry name" value="CBM6"/>
    <property type="match status" value="1"/>
</dbReference>
<name>A0ABN2X6W7_9ACTN</name>
<dbReference type="InterPro" id="IPR008999">
    <property type="entry name" value="Actin-crosslinking"/>
</dbReference>
<dbReference type="SMART" id="SM01217">
    <property type="entry name" value="Fn3_like"/>
    <property type="match status" value="1"/>
</dbReference>
<feature type="chain" id="PRO_5045434130" evidence="4">
    <location>
        <begin position="33"/>
        <end position="1013"/>
    </location>
</feature>
<dbReference type="Gene3D" id="2.60.120.380">
    <property type="match status" value="1"/>
</dbReference>
<dbReference type="GO" id="GO:0016787">
    <property type="term" value="F:hydrolase activity"/>
    <property type="evidence" value="ECO:0007669"/>
    <property type="project" value="UniProtKB-KW"/>
</dbReference>
<evidence type="ECO:0000259" key="5">
    <source>
        <dbReference type="PROSITE" id="PS51175"/>
    </source>
</evidence>
<dbReference type="Pfam" id="PF01915">
    <property type="entry name" value="Glyco_hydro_3_C"/>
    <property type="match status" value="1"/>
</dbReference>
<feature type="domain" description="CBM6" evidence="5">
    <location>
        <begin position="892"/>
        <end position="1013"/>
    </location>
</feature>
<dbReference type="SMART" id="SM00606">
    <property type="entry name" value="CBD_IV"/>
    <property type="match status" value="1"/>
</dbReference>
<dbReference type="InterPro" id="IPR017853">
    <property type="entry name" value="GH"/>
</dbReference>
<dbReference type="InterPro" id="IPR001764">
    <property type="entry name" value="Glyco_hydro_3_N"/>
</dbReference>
<dbReference type="Pfam" id="PF03422">
    <property type="entry name" value="CBM_6"/>
    <property type="match status" value="1"/>
</dbReference>
<comment type="caution">
    <text evidence="6">The sequence shown here is derived from an EMBL/GenBank/DDBJ whole genome shotgun (WGS) entry which is preliminary data.</text>
</comment>
<dbReference type="Gene3D" id="3.20.20.300">
    <property type="entry name" value="Glycoside hydrolase, family 3, N-terminal domain"/>
    <property type="match status" value="1"/>
</dbReference>
<dbReference type="InterPro" id="IPR013783">
    <property type="entry name" value="Ig-like_fold"/>
</dbReference>